<dbReference type="InterPro" id="IPR001247">
    <property type="entry name" value="ExoRNase_PH_dom1"/>
</dbReference>
<dbReference type="InterPro" id="IPR020568">
    <property type="entry name" value="Ribosomal_Su5_D2-typ_SF"/>
</dbReference>
<dbReference type="Gene3D" id="3.30.230.70">
    <property type="entry name" value="GHMP Kinase, N-terminal domain"/>
    <property type="match status" value="1"/>
</dbReference>
<proteinExistence type="inferred from homology"/>
<dbReference type="Proteomes" id="UP000736335">
    <property type="component" value="Unassembled WGS sequence"/>
</dbReference>
<keyword evidence="4" id="KW-0963">Cytoplasm</keyword>
<sequence>MSATVSLSKSEKSYIRTALGELSPIRADGRSLLDYRSIALETGVASLANGSARVNIGKTAGEESGSGTEVIAAVKLEVEGVLEGEGVDGGRLMCTVSCSPAAYPHLSSAALDDLSYDMTIILNQCLSHPSLHPKNLVIIPKRRSWLLTLDVIVLSDSGNVYDALFLAARSALCDTKVPKTRSVQYQPKSNALGEQDVEMSAEAPASIFSTKEVKSTADFELADYWDEGEPLDINQEWPVCVTLNLLSAKSLPTYFLDATSQEEAAIPLRLLLLFSFSPSGTRLQSMRLMGDGEIQLESMTQLLESGENHARKLFQALKNKLQEEDFRRNQKALARFDLR</sequence>
<evidence type="ECO:0000313" key="9">
    <source>
        <dbReference type="Proteomes" id="UP000736335"/>
    </source>
</evidence>
<dbReference type="GO" id="GO:0005840">
    <property type="term" value="C:ribosome"/>
    <property type="evidence" value="ECO:0007669"/>
    <property type="project" value="UniProtKB-KW"/>
</dbReference>
<keyword evidence="8" id="KW-0687">Ribonucleoprotein</keyword>
<dbReference type="GO" id="GO:0071038">
    <property type="term" value="P:TRAMP-dependent tRNA surveillance pathway"/>
    <property type="evidence" value="ECO:0007669"/>
    <property type="project" value="TreeGrafter"/>
</dbReference>
<keyword evidence="8" id="KW-0689">Ribosomal protein</keyword>
<evidence type="ECO:0000256" key="4">
    <source>
        <dbReference type="ARBA" id="ARBA00022490"/>
    </source>
</evidence>
<dbReference type="InterPro" id="IPR036345">
    <property type="entry name" value="ExoRNase_PH_dom2_sf"/>
</dbReference>
<dbReference type="GO" id="GO:0016075">
    <property type="term" value="P:rRNA catabolic process"/>
    <property type="evidence" value="ECO:0007669"/>
    <property type="project" value="TreeGrafter"/>
</dbReference>
<dbReference type="GO" id="GO:0000467">
    <property type="term" value="P:exonucleolytic trimming to generate mature 3'-end of 5.8S rRNA from tricistronic rRNA transcript (SSU-rRNA, 5.8S rRNA, LSU-rRNA)"/>
    <property type="evidence" value="ECO:0007669"/>
    <property type="project" value="TreeGrafter"/>
</dbReference>
<comment type="similarity">
    <text evidence="3">Belongs to the RNase PH family.</text>
</comment>
<dbReference type="GO" id="GO:0071035">
    <property type="term" value="P:nuclear polyadenylation-dependent rRNA catabolic process"/>
    <property type="evidence" value="ECO:0007669"/>
    <property type="project" value="TreeGrafter"/>
</dbReference>
<dbReference type="GO" id="GO:0000177">
    <property type="term" value="C:cytoplasmic exosome (RNase complex)"/>
    <property type="evidence" value="ECO:0007669"/>
    <property type="project" value="TreeGrafter"/>
</dbReference>
<evidence type="ECO:0000256" key="6">
    <source>
        <dbReference type="ARBA" id="ARBA00042523"/>
    </source>
</evidence>
<gene>
    <name evidence="8" type="ORF">BJ322DRAFT_1105441</name>
</gene>
<dbReference type="GO" id="GO:0035925">
    <property type="term" value="F:mRNA 3'-UTR AU-rich region binding"/>
    <property type="evidence" value="ECO:0007669"/>
    <property type="project" value="TreeGrafter"/>
</dbReference>
<evidence type="ECO:0000256" key="2">
    <source>
        <dbReference type="ARBA" id="ARBA00004604"/>
    </source>
</evidence>
<feature type="domain" description="Exoribonuclease phosphorolytic" evidence="7">
    <location>
        <begin position="35"/>
        <end position="178"/>
    </location>
</feature>
<evidence type="ECO:0000313" key="8">
    <source>
        <dbReference type="EMBL" id="KAF9789583.1"/>
    </source>
</evidence>
<dbReference type="OrthoDB" id="272245at2759"/>
<dbReference type="GO" id="GO:0000176">
    <property type="term" value="C:nuclear exosome (RNase complex)"/>
    <property type="evidence" value="ECO:0007669"/>
    <property type="project" value="TreeGrafter"/>
</dbReference>
<dbReference type="GO" id="GO:0034473">
    <property type="term" value="P:U1 snRNA 3'-end processing"/>
    <property type="evidence" value="ECO:0007669"/>
    <property type="project" value="TreeGrafter"/>
</dbReference>
<dbReference type="GO" id="GO:0034475">
    <property type="term" value="P:U4 snRNA 3'-end processing"/>
    <property type="evidence" value="ECO:0007669"/>
    <property type="project" value="TreeGrafter"/>
</dbReference>
<evidence type="ECO:0000256" key="1">
    <source>
        <dbReference type="ARBA" id="ARBA00004496"/>
    </source>
</evidence>
<dbReference type="EMBL" id="WIUZ02000003">
    <property type="protein sequence ID" value="KAF9789583.1"/>
    <property type="molecule type" value="Genomic_DNA"/>
</dbReference>
<dbReference type="GO" id="GO:0071028">
    <property type="term" value="P:nuclear mRNA surveillance"/>
    <property type="evidence" value="ECO:0007669"/>
    <property type="project" value="TreeGrafter"/>
</dbReference>
<evidence type="ECO:0000256" key="3">
    <source>
        <dbReference type="ARBA" id="ARBA00006678"/>
    </source>
</evidence>
<evidence type="ECO:0000259" key="7">
    <source>
        <dbReference type="Pfam" id="PF01138"/>
    </source>
</evidence>
<accession>A0A9P6L9N3</accession>
<dbReference type="PANTHER" id="PTHR11097:SF8">
    <property type="entry name" value="EXOSOME COMPLEX COMPONENT RRP42"/>
    <property type="match status" value="1"/>
</dbReference>
<dbReference type="InterPro" id="IPR050590">
    <property type="entry name" value="Exosome_comp_Rrp42_subfam"/>
</dbReference>
<dbReference type="GO" id="GO:0005730">
    <property type="term" value="C:nucleolus"/>
    <property type="evidence" value="ECO:0007669"/>
    <property type="project" value="UniProtKB-SubCell"/>
</dbReference>
<dbReference type="SUPFAM" id="SSF55666">
    <property type="entry name" value="Ribonuclease PH domain 2-like"/>
    <property type="match status" value="1"/>
</dbReference>
<dbReference type="GO" id="GO:0034476">
    <property type="term" value="P:U5 snRNA 3'-end processing"/>
    <property type="evidence" value="ECO:0007669"/>
    <property type="project" value="TreeGrafter"/>
</dbReference>
<comment type="subcellular location">
    <subcellularLocation>
        <location evidence="1">Cytoplasm</location>
    </subcellularLocation>
    <subcellularLocation>
        <location evidence="2">Nucleus</location>
        <location evidence="2">Nucleolus</location>
    </subcellularLocation>
</comment>
<dbReference type="Pfam" id="PF01138">
    <property type="entry name" value="RNase_PH"/>
    <property type="match status" value="1"/>
</dbReference>
<dbReference type="PANTHER" id="PTHR11097">
    <property type="entry name" value="EXOSOME COMPLEX EXONUCLEASE RIBOSOMAL RNA PROCESSING PROTEIN"/>
    <property type="match status" value="1"/>
</dbReference>
<dbReference type="InterPro" id="IPR027408">
    <property type="entry name" value="PNPase/RNase_PH_dom_sf"/>
</dbReference>
<keyword evidence="9" id="KW-1185">Reference proteome</keyword>
<protein>
    <recommendedName>
        <fullName evidence="6">Ribosomal RNA-processing protein 42</fullName>
    </recommendedName>
</protein>
<evidence type="ECO:0000256" key="5">
    <source>
        <dbReference type="ARBA" id="ARBA00022835"/>
    </source>
</evidence>
<dbReference type="SUPFAM" id="SSF54211">
    <property type="entry name" value="Ribosomal protein S5 domain 2-like"/>
    <property type="match status" value="1"/>
</dbReference>
<reference evidence="8" key="2">
    <citation type="submission" date="2020-11" db="EMBL/GenBank/DDBJ databases">
        <authorList>
            <consortium name="DOE Joint Genome Institute"/>
            <person name="Kuo A."/>
            <person name="Miyauchi S."/>
            <person name="Kiss E."/>
            <person name="Drula E."/>
            <person name="Kohler A."/>
            <person name="Sanchez-Garcia M."/>
            <person name="Andreopoulos B."/>
            <person name="Barry K.W."/>
            <person name="Bonito G."/>
            <person name="Buee M."/>
            <person name="Carver A."/>
            <person name="Chen C."/>
            <person name="Cichocki N."/>
            <person name="Clum A."/>
            <person name="Culley D."/>
            <person name="Crous P.W."/>
            <person name="Fauchery L."/>
            <person name="Girlanda M."/>
            <person name="Hayes R."/>
            <person name="Keri Z."/>
            <person name="Labutti K."/>
            <person name="Lipzen A."/>
            <person name="Lombard V."/>
            <person name="Magnuson J."/>
            <person name="Maillard F."/>
            <person name="Morin E."/>
            <person name="Murat C."/>
            <person name="Nolan M."/>
            <person name="Ohm R."/>
            <person name="Pangilinan J."/>
            <person name="Pereira M."/>
            <person name="Perotto S."/>
            <person name="Peter M."/>
            <person name="Riley R."/>
            <person name="Sitrit Y."/>
            <person name="Stielow B."/>
            <person name="Szollosi G."/>
            <person name="Zifcakova L."/>
            <person name="Stursova M."/>
            <person name="Spatafora J.W."/>
            <person name="Tedersoo L."/>
            <person name="Vaario L.-M."/>
            <person name="Yamada A."/>
            <person name="Yan M."/>
            <person name="Wang P."/>
            <person name="Xu J."/>
            <person name="Bruns T."/>
            <person name="Baldrian P."/>
            <person name="Vilgalys R."/>
            <person name="Henrissat B."/>
            <person name="Grigoriev I.V."/>
            <person name="Hibbett D."/>
            <person name="Nagy L.G."/>
            <person name="Martin F.M."/>
        </authorList>
    </citation>
    <scope>NUCLEOTIDE SEQUENCE</scope>
    <source>
        <strain evidence="8">UH-Tt-Lm1</strain>
    </source>
</reference>
<organism evidence="8 9">
    <name type="scientific">Thelephora terrestris</name>
    <dbReference type="NCBI Taxonomy" id="56493"/>
    <lineage>
        <taxon>Eukaryota</taxon>
        <taxon>Fungi</taxon>
        <taxon>Dikarya</taxon>
        <taxon>Basidiomycota</taxon>
        <taxon>Agaricomycotina</taxon>
        <taxon>Agaricomycetes</taxon>
        <taxon>Thelephorales</taxon>
        <taxon>Thelephoraceae</taxon>
        <taxon>Thelephora</taxon>
    </lineage>
</organism>
<reference evidence="8" key="1">
    <citation type="journal article" date="2020" name="Nat. Commun.">
        <title>Large-scale genome sequencing of mycorrhizal fungi provides insights into the early evolution of symbiotic traits.</title>
        <authorList>
            <person name="Miyauchi S."/>
            <person name="Kiss E."/>
            <person name="Kuo A."/>
            <person name="Drula E."/>
            <person name="Kohler A."/>
            <person name="Sanchez-Garcia M."/>
            <person name="Morin E."/>
            <person name="Andreopoulos B."/>
            <person name="Barry K.W."/>
            <person name="Bonito G."/>
            <person name="Buee M."/>
            <person name="Carver A."/>
            <person name="Chen C."/>
            <person name="Cichocki N."/>
            <person name="Clum A."/>
            <person name="Culley D."/>
            <person name="Crous P.W."/>
            <person name="Fauchery L."/>
            <person name="Girlanda M."/>
            <person name="Hayes R.D."/>
            <person name="Keri Z."/>
            <person name="LaButti K."/>
            <person name="Lipzen A."/>
            <person name="Lombard V."/>
            <person name="Magnuson J."/>
            <person name="Maillard F."/>
            <person name="Murat C."/>
            <person name="Nolan M."/>
            <person name="Ohm R.A."/>
            <person name="Pangilinan J."/>
            <person name="Pereira M.F."/>
            <person name="Perotto S."/>
            <person name="Peter M."/>
            <person name="Pfister S."/>
            <person name="Riley R."/>
            <person name="Sitrit Y."/>
            <person name="Stielow J.B."/>
            <person name="Szollosi G."/>
            <person name="Zifcakova L."/>
            <person name="Stursova M."/>
            <person name="Spatafora J.W."/>
            <person name="Tedersoo L."/>
            <person name="Vaario L.M."/>
            <person name="Yamada A."/>
            <person name="Yan M."/>
            <person name="Wang P."/>
            <person name="Xu J."/>
            <person name="Bruns T."/>
            <person name="Baldrian P."/>
            <person name="Vilgalys R."/>
            <person name="Dunand C."/>
            <person name="Henrissat B."/>
            <person name="Grigoriev I.V."/>
            <person name="Hibbett D."/>
            <person name="Nagy L.G."/>
            <person name="Martin F.M."/>
        </authorList>
    </citation>
    <scope>NUCLEOTIDE SEQUENCE</scope>
    <source>
        <strain evidence="8">UH-Tt-Lm1</strain>
    </source>
</reference>
<comment type="caution">
    <text evidence="8">The sequence shown here is derived from an EMBL/GenBank/DDBJ whole genome shotgun (WGS) entry which is preliminary data.</text>
</comment>
<name>A0A9P6L9N3_9AGAM</name>
<dbReference type="AlphaFoldDB" id="A0A9P6L9N3"/>
<keyword evidence="5" id="KW-0271">Exosome</keyword>